<keyword evidence="4 7" id="KW-1133">Transmembrane helix</keyword>
<dbReference type="InterPro" id="IPR050250">
    <property type="entry name" value="Macrolide_Exporter_MacB"/>
</dbReference>
<dbReference type="eggNOG" id="COG0577">
    <property type="taxonomic scope" value="Bacteria"/>
</dbReference>
<name>A0A1I1YAB5_9BACT</name>
<dbReference type="InParanoid" id="A0A1I1YAB5"/>
<evidence type="ECO:0000313" key="11">
    <source>
        <dbReference type="Proteomes" id="UP000181976"/>
    </source>
</evidence>
<sequence length="451" mass="48731">MNRVKFIISRYYHDVLIAVEAILANKLKSFLTALGIMFGVAAVISMLAIGRGAQQEVLEQIKLVGVNNIIVTPSDVSIDASNGSGSASGESTQRFSPGLTLLDAQAIKETIPTVAKVSPVISLNYHAILGAKSYPVVLEGVSPEYFSLLNINLALGKIFSEQQAESGKPVAVIGDNIRNRFFNTDNPIGQYIKCGDSWLEVIGVIERRDFTASASDELGISSTDNKIIIPVKTMLLRFKDRARVNPEILEQVSRGGGAENESNSSLEASSDQLDKIIVQVHETEFLSSTANIINRMLLRRHSRIYDFEVTVPELLLKQQQKTNDIFNIVLGAIASISLIVGGIGIMNIMLASVWERIREIGTRQAIGASRKDIIVQFLSESTLISVSGGMIGIVLGVVLAHLIHVMAGIETIVTLFSVVVAFGVSATVGIVFGYLPAKRAAEQDPVESLRA</sequence>
<dbReference type="STRING" id="385682.SAMN05444380_107131"/>
<proteinExistence type="inferred from homology"/>
<dbReference type="PANTHER" id="PTHR30572:SF4">
    <property type="entry name" value="ABC TRANSPORTER PERMEASE YTRF"/>
    <property type="match status" value="1"/>
</dbReference>
<dbReference type="OrthoDB" id="9770036at2"/>
<keyword evidence="11" id="KW-1185">Reference proteome</keyword>
<evidence type="ECO:0000313" key="10">
    <source>
        <dbReference type="EMBL" id="SFE16491.1"/>
    </source>
</evidence>
<reference evidence="10 11" key="1">
    <citation type="submission" date="2016-10" db="EMBL/GenBank/DDBJ databases">
        <authorList>
            <person name="de Groot N.N."/>
        </authorList>
    </citation>
    <scope>NUCLEOTIDE SEQUENCE [LARGE SCALE GENOMIC DNA]</scope>
    <source>
        <strain evidence="10 11">DSM 19012</strain>
    </source>
</reference>
<feature type="transmembrane region" description="Helical" evidence="7">
    <location>
        <begin position="412"/>
        <end position="435"/>
    </location>
</feature>
<dbReference type="Proteomes" id="UP000181976">
    <property type="component" value="Unassembled WGS sequence"/>
</dbReference>
<feature type="transmembrane region" description="Helical" evidence="7">
    <location>
        <begin position="30"/>
        <end position="50"/>
    </location>
</feature>
<dbReference type="RefSeq" id="WP_010526156.1">
    <property type="nucleotide sequence ID" value="NZ_AFSL01000005.1"/>
</dbReference>
<evidence type="ECO:0000256" key="4">
    <source>
        <dbReference type="ARBA" id="ARBA00022989"/>
    </source>
</evidence>
<dbReference type="InterPro" id="IPR025857">
    <property type="entry name" value="MacB_PCD"/>
</dbReference>
<dbReference type="InterPro" id="IPR003838">
    <property type="entry name" value="ABC3_permease_C"/>
</dbReference>
<dbReference type="GO" id="GO:0022857">
    <property type="term" value="F:transmembrane transporter activity"/>
    <property type="evidence" value="ECO:0007669"/>
    <property type="project" value="TreeGrafter"/>
</dbReference>
<evidence type="ECO:0000256" key="5">
    <source>
        <dbReference type="ARBA" id="ARBA00023136"/>
    </source>
</evidence>
<keyword evidence="2" id="KW-1003">Cell membrane</keyword>
<dbReference type="PANTHER" id="PTHR30572">
    <property type="entry name" value="MEMBRANE COMPONENT OF TRANSPORTER-RELATED"/>
    <property type="match status" value="1"/>
</dbReference>
<dbReference type="GO" id="GO:0005886">
    <property type="term" value="C:plasma membrane"/>
    <property type="evidence" value="ECO:0007669"/>
    <property type="project" value="UniProtKB-SubCell"/>
</dbReference>
<evidence type="ECO:0000256" key="2">
    <source>
        <dbReference type="ARBA" id="ARBA00022475"/>
    </source>
</evidence>
<dbReference type="Pfam" id="PF02687">
    <property type="entry name" value="FtsX"/>
    <property type="match status" value="1"/>
</dbReference>
<evidence type="ECO:0000256" key="7">
    <source>
        <dbReference type="SAM" id="Phobius"/>
    </source>
</evidence>
<dbReference type="AlphaFoldDB" id="A0A1I1YAB5"/>
<gene>
    <name evidence="10" type="ORF">SAMN05444380_107131</name>
</gene>
<feature type="transmembrane region" description="Helical" evidence="7">
    <location>
        <begin position="325"/>
        <end position="354"/>
    </location>
</feature>
<evidence type="ECO:0000256" key="3">
    <source>
        <dbReference type="ARBA" id="ARBA00022692"/>
    </source>
</evidence>
<evidence type="ECO:0000256" key="1">
    <source>
        <dbReference type="ARBA" id="ARBA00004651"/>
    </source>
</evidence>
<dbReference type="Pfam" id="PF12704">
    <property type="entry name" value="MacB_PCD"/>
    <property type="match status" value="1"/>
</dbReference>
<comment type="subcellular location">
    <subcellularLocation>
        <location evidence="1">Cell membrane</location>
        <topology evidence="1">Multi-pass membrane protein</topology>
    </subcellularLocation>
</comment>
<accession>A0A1I1YAB5</accession>
<evidence type="ECO:0000256" key="6">
    <source>
        <dbReference type="ARBA" id="ARBA00038076"/>
    </source>
</evidence>
<keyword evidence="5 7" id="KW-0472">Membrane</keyword>
<feature type="domain" description="ABC3 transporter permease C-terminal" evidence="8">
    <location>
        <begin position="332"/>
        <end position="445"/>
    </location>
</feature>
<organism evidence="10 11">
    <name type="scientific">Thermophagus xiamenensis</name>
    <dbReference type="NCBI Taxonomy" id="385682"/>
    <lineage>
        <taxon>Bacteria</taxon>
        <taxon>Pseudomonadati</taxon>
        <taxon>Bacteroidota</taxon>
        <taxon>Bacteroidia</taxon>
        <taxon>Marinilabiliales</taxon>
        <taxon>Marinilabiliaceae</taxon>
        <taxon>Thermophagus</taxon>
    </lineage>
</organism>
<dbReference type="EMBL" id="FONA01000007">
    <property type="protein sequence ID" value="SFE16491.1"/>
    <property type="molecule type" value="Genomic_DNA"/>
</dbReference>
<keyword evidence="3 7" id="KW-0812">Transmembrane</keyword>
<evidence type="ECO:0000259" key="8">
    <source>
        <dbReference type="Pfam" id="PF02687"/>
    </source>
</evidence>
<feature type="transmembrane region" description="Helical" evidence="7">
    <location>
        <begin position="383"/>
        <end position="406"/>
    </location>
</feature>
<comment type="similarity">
    <text evidence="6">Belongs to the ABC-4 integral membrane protein family.</text>
</comment>
<protein>
    <submittedName>
        <fullName evidence="10">Putative ABC transport system permease protein</fullName>
    </submittedName>
</protein>
<evidence type="ECO:0000259" key="9">
    <source>
        <dbReference type="Pfam" id="PF12704"/>
    </source>
</evidence>
<feature type="domain" description="MacB-like periplasmic core" evidence="9">
    <location>
        <begin position="29"/>
        <end position="241"/>
    </location>
</feature>